<evidence type="ECO:0000313" key="1">
    <source>
        <dbReference type="EMBL" id="CCD14839.1"/>
    </source>
</evidence>
<dbReference type="AlphaFoldDB" id="F9WC47"/>
<accession>F9WC47</accession>
<sequence length="214" mass="23657">MAVKAPTTTVPKTIALRRATAVRHIGRKLKTVSNCVSKRLVEYEQKFDDVNKVRVIVLNKVFMQGGHNLNCGKESSLLPYTQERLVALQQTMEQNREAGTMAAGSAGISACGLDEFMSVSKQNTRETSDRNFPATCYKGNDNNDTKDATDTQYGDGVEGLGKCVDAQFSLRNTQGGRIGNNCTLANMKNDGGYVDKKPFTTISSGEWNFWIQRW</sequence>
<dbReference type="SUPFAM" id="SSF58087">
    <property type="entry name" value="Variant surface glycoprotein (N-terminal domain)"/>
    <property type="match status" value="1"/>
</dbReference>
<protein>
    <submittedName>
        <fullName evidence="1">WGS project CAEQ00000000 data, annotated contig 2183</fullName>
    </submittedName>
</protein>
<organism evidence="1 2">
    <name type="scientific">Trypanosoma congolense (strain IL3000)</name>
    <dbReference type="NCBI Taxonomy" id="1068625"/>
    <lineage>
        <taxon>Eukaryota</taxon>
        <taxon>Discoba</taxon>
        <taxon>Euglenozoa</taxon>
        <taxon>Kinetoplastea</taxon>
        <taxon>Metakinetoplastina</taxon>
        <taxon>Trypanosomatida</taxon>
        <taxon>Trypanosomatidae</taxon>
        <taxon>Trypanosoma</taxon>
        <taxon>Nannomonas</taxon>
    </lineage>
</organism>
<proteinExistence type="predicted"/>
<keyword evidence="2" id="KW-1185">Reference proteome</keyword>
<name>F9WC47_TRYCI</name>
<reference evidence="2" key="1">
    <citation type="submission" date="2011-07" db="EMBL/GenBank/DDBJ databases">
        <title>Divergent evolution of antigenic variation in African trypanosomes.</title>
        <authorList>
            <person name="Jackson A.P."/>
            <person name="Berry A."/>
            <person name="Allison H.C."/>
            <person name="Burton P."/>
            <person name="Anderson J."/>
            <person name="Aslett M."/>
            <person name="Brown R."/>
            <person name="Corton N."/>
            <person name="Harris D."/>
            <person name="Hauser H."/>
            <person name="Gamble J."/>
            <person name="Gilderthorp R."/>
            <person name="McQuillan J."/>
            <person name="Quail M.A."/>
            <person name="Sanders M."/>
            <person name="Van Tonder A."/>
            <person name="Ginger M.L."/>
            <person name="Donelson J.E."/>
            <person name="Field M.C."/>
            <person name="Barry J.D."/>
            <person name="Berriman M."/>
            <person name="Hertz-Fowler C."/>
        </authorList>
    </citation>
    <scope>NUCLEOTIDE SEQUENCE [LARGE SCALE GENOMIC DNA]</scope>
    <source>
        <strain evidence="2">IL3000</strain>
    </source>
</reference>
<comment type="caution">
    <text evidence="1">The sequence shown here is derived from an EMBL/GenBank/DDBJ whole genome shotgun (WGS) entry which is preliminary data.</text>
</comment>
<gene>
    <name evidence="1" type="ORF">TCIL3000_0_54160</name>
</gene>
<dbReference type="VEuPathDB" id="TriTrypDB:TcIL3000_0_54160"/>
<evidence type="ECO:0000313" key="2">
    <source>
        <dbReference type="Proteomes" id="UP000000702"/>
    </source>
</evidence>
<reference evidence="1 2" key="2">
    <citation type="journal article" date="2012" name="Proc. Natl. Acad. Sci. U.S.A.">
        <title>Antigenic diversity is generated by distinct evolutionary mechanisms in African trypanosome species.</title>
        <authorList>
            <person name="Jackson A.P."/>
            <person name="Berry A."/>
            <person name="Aslett M."/>
            <person name="Allison H.C."/>
            <person name="Burton P."/>
            <person name="Vavrova-Anderson J."/>
            <person name="Brown R."/>
            <person name="Browne H."/>
            <person name="Corton N."/>
            <person name="Hauser H."/>
            <person name="Gamble J."/>
            <person name="Gilderthorp R."/>
            <person name="Marcello L."/>
            <person name="McQuillan J."/>
            <person name="Otto T.D."/>
            <person name="Quail M.A."/>
            <person name="Sanders M.J."/>
            <person name="van Tonder A."/>
            <person name="Ginger M.L."/>
            <person name="Field M.C."/>
            <person name="Barry J.D."/>
            <person name="Hertz-Fowler C."/>
            <person name="Berriman M."/>
        </authorList>
    </citation>
    <scope>NUCLEOTIDE SEQUENCE [LARGE SCALE GENOMIC DNA]</scope>
    <source>
        <strain evidence="1 2">IL3000</strain>
    </source>
</reference>
<dbReference type="EMBL" id="CAEQ01001667">
    <property type="protein sequence ID" value="CCD14839.1"/>
    <property type="molecule type" value="Genomic_DNA"/>
</dbReference>
<dbReference type="Proteomes" id="UP000000702">
    <property type="component" value="Unassembled WGS sequence"/>
</dbReference>